<protein>
    <submittedName>
        <fullName evidence="1">Uncharacterized protein</fullName>
    </submittedName>
</protein>
<gene>
    <name evidence="1" type="ORF">ZIOFF_051766</name>
</gene>
<keyword evidence="2" id="KW-1185">Reference proteome</keyword>
<dbReference type="PANTHER" id="PTHR33181:SF19">
    <property type="entry name" value="OS04G0658200 PROTEIN"/>
    <property type="match status" value="1"/>
</dbReference>
<name>A0A8J5FMG6_ZINOF</name>
<evidence type="ECO:0000313" key="1">
    <source>
        <dbReference type="EMBL" id="KAG6490468.1"/>
    </source>
</evidence>
<dbReference type="AlphaFoldDB" id="A0A8J5FMG6"/>
<sequence>MNTILSMTKAWSPTMVANRQPTMAVAGSFRCQTPMVCGPTLSLVCATRRKRKRVFVGLWRIIGHKPVAEIARCRRRHIDPSPPKASVDRIERGGVACWVSGAGVFVGGEALRESAEEDRSEGDGLVAQGGGIAGEARLGCRCIPIQVQQRRSDLTNVSVVSTNFRNILIISGILCNLNVTVIEQGVIRFLCMMIFLREFILVLSEASGILNLHNDVQMCGYQDVQTMWELVKRSEMELSHKNKKRKRPLWRLSAWLNRTSCSDPMDPH</sequence>
<organism evidence="1 2">
    <name type="scientific">Zingiber officinale</name>
    <name type="common">Ginger</name>
    <name type="synonym">Amomum zingiber</name>
    <dbReference type="NCBI Taxonomy" id="94328"/>
    <lineage>
        <taxon>Eukaryota</taxon>
        <taxon>Viridiplantae</taxon>
        <taxon>Streptophyta</taxon>
        <taxon>Embryophyta</taxon>
        <taxon>Tracheophyta</taxon>
        <taxon>Spermatophyta</taxon>
        <taxon>Magnoliopsida</taxon>
        <taxon>Liliopsida</taxon>
        <taxon>Zingiberales</taxon>
        <taxon>Zingiberaceae</taxon>
        <taxon>Zingiber</taxon>
    </lineage>
</organism>
<proteinExistence type="predicted"/>
<dbReference type="Proteomes" id="UP000734854">
    <property type="component" value="Unassembled WGS sequence"/>
</dbReference>
<comment type="caution">
    <text evidence="1">The sequence shown here is derived from an EMBL/GenBank/DDBJ whole genome shotgun (WGS) entry which is preliminary data.</text>
</comment>
<accession>A0A8J5FMG6</accession>
<evidence type="ECO:0000313" key="2">
    <source>
        <dbReference type="Proteomes" id="UP000734854"/>
    </source>
</evidence>
<dbReference type="EMBL" id="JACMSC010000014">
    <property type="protein sequence ID" value="KAG6490468.1"/>
    <property type="molecule type" value="Genomic_DNA"/>
</dbReference>
<dbReference type="PANTHER" id="PTHR33181">
    <property type="entry name" value="OS01G0778500 PROTEIN"/>
    <property type="match status" value="1"/>
</dbReference>
<reference evidence="1 2" key="1">
    <citation type="submission" date="2020-08" db="EMBL/GenBank/DDBJ databases">
        <title>Plant Genome Project.</title>
        <authorList>
            <person name="Zhang R.-G."/>
        </authorList>
    </citation>
    <scope>NUCLEOTIDE SEQUENCE [LARGE SCALE GENOMIC DNA]</scope>
    <source>
        <tissue evidence="1">Rhizome</tissue>
    </source>
</reference>